<reference evidence="2" key="1">
    <citation type="submission" date="2016-03" db="EMBL/GenBank/DDBJ databases">
        <authorList>
            <person name="Guldener U."/>
        </authorList>
    </citation>
    <scope>NUCLEOTIDE SEQUENCE [LARGE SCALE GENOMIC DNA]</scope>
    <source>
        <strain evidence="2">04CH-RAC-A.6.1</strain>
    </source>
</reference>
<evidence type="ECO:0000313" key="1">
    <source>
        <dbReference type="EMBL" id="CZT12708.1"/>
    </source>
</evidence>
<dbReference type="OrthoDB" id="10524577at2759"/>
<protein>
    <submittedName>
        <fullName evidence="1">Uncharacterized protein</fullName>
    </submittedName>
</protein>
<keyword evidence="2" id="KW-1185">Reference proteome</keyword>
<organism evidence="1 2">
    <name type="scientific">Rhynchosporium agropyri</name>
    <dbReference type="NCBI Taxonomy" id="914238"/>
    <lineage>
        <taxon>Eukaryota</taxon>
        <taxon>Fungi</taxon>
        <taxon>Dikarya</taxon>
        <taxon>Ascomycota</taxon>
        <taxon>Pezizomycotina</taxon>
        <taxon>Leotiomycetes</taxon>
        <taxon>Helotiales</taxon>
        <taxon>Ploettnerulaceae</taxon>
        <taxon>Rhynchosporium</taxon>
    </lineage>
</organism>
<dbReference type="AlphaFoldDB" id="A0A1E1LQE7"/>
<dbReference type="Proteomes" id="UP000178912">
    <property type="component" value="Unassembled WGS sequence"/>
</dbReference>
<gene>
    <name evidence="1" type="ORF">RAG0_16433</name>
</gene>
<proteinExistence type="predicted"/>
<sequence>MKLGVSPHSSLPSSHASKIASLIIILHNHAILVDMLSINKTQLLSLLTLLSTITITTAVPTSLPVTTSHKDSIDDIQISPQSTVDAQSQAQYTLSCHSGLSASICASQYSASCSDNGGFFSHPAEDGRSCTSRQCGCSR</sequence>
<name>A0A1E1LQE7_9HELO</name>
<evidence type="ECO:0000313" key="2">
    <source>
        <dbReference type="Proteomes" id="UP000178912"/>
    </source>
</evidence>
<accession>A0A1E1LQE7</accession>
<dbReference type="EMBL" id="FJUX01000166">
    <property type="protein sequence ID" value="CZT12708.1"/>
    <property type="molecule type" value="Genomic_DNA"/>
</dbReference>